<proteinExistence type="predicted"/>
<keyword evidence="1" id="KW-0472">Membrane</keyword>
<dbReference type="Gene3D" id="3.30.70.1820">
    <property type="entry name" value="L1 transposable element, RRM domain"/>
    <property type="match status" value="1"/>
</dbReference>
<evidence type="ECO:0000313" key="2">
    <source>
        <dbReference type="EMBL" id="VVD03626.1"/>
    </source>
</evidence>
<organism evidence="2 3">
    <name type="scientific">Leptidea sinapis</name>
    <dbReference type="NCBI Taxonomy" id="189913"/>
    <lineage>
        <taxon>Eukaryota</taxon>
        <taxon>Metazoa</taxon>
        <taxon>Ecdysozoa</taxon>
        <taxon>Arthropoda</taxon>
        <taxon>Hexapoda</taxon>
        <taxon>Insecta</taxon>
        <taxon>Pterygota</taxon>
        <taxon>Neoptera</taxon>
        <taxon>Endopterygota</taxon>
        <taxon>Lepidoptera</taxon>
        <taxon>Glossata</taxon>
        <taxon>Ditrysia</taxon>
        <taxon>Papilionoidea</taxon>
        <taxon>Pieridae</taxon>
        <taxon>Dismorphiinae</taxon>
        <taxon>Leptidea</taxon>
    </lineage>
</organism>
<dbReference type="Proteomes" id="UP000324832">
    <property type="component" value="Unassembled WGS sequence"/>
</dbReference>
<keyword evidence="1" id="KW-1133">Transmembrane helix</keyword>
<name>A0A5E4R108_9NEOP</name>
<dbReference type="EMBL" id="FZQP02006784">
    <property type="protein sequence ID" value="VVD03626.1"/>
    <property type="molecule type" value="Genomic_DNA"/>
</dbReference>
<evidence type="ECO:0000313" key="3">
    <source>
        <dbReference type="Proteomes" id="UP000324832"/>
    </source>
</evidence>
<keyword evidence="3" id="KW-1185">Reference proteome</keyword>
<dbReference type="AlphaFoldDB" id="A0A5E4R108"/>
<reference evidence="2 3" key="1">
    <citation type="submission" date="2017-07" db="EMBL/GenBank/DDBJ databases">
        <authorList>
            <person name="Talla V."/>
            <person name="Backstrom N."/>
        </authorList>
    </citation>
    <scope>NUCLEOTIDE SEQUENCE [LARGE SCALE GENOMIC DNA]</scope>
</reference>
<keyword evidence="1" id="KW-0812">Transmembrane</keyword>
<protein>
    <submittedName>
        <fullName evidence="2">Uncharacterized protein</fullName>
    </submittedName>
</protein>
<gene>
    <name evidence="2" type="ORF">LSINAPIS_LOCUS13581</name>
</gene>
<accession>A0A5E4R108</accession>
<sequence>MHLKQYNYRDLNSNTRMDENCVVGSHLAFVLFVSRLLGIAPVSIRKQNGNYTVRVSRPYVIYGKFFGAIFNFTFLNDLCFGMLLFMVDLIIYRTVLLLSDISSTLNALNKSLYDFSCSIVQTAFKSKYFIDATLWFVMQASKIIAITEQCHKAQQENIEVVGVTESKDEDTTDIVLKLAKKIGISIQSDDVEFAHRVQARRTSNAAKGCTIIARFRHHRTKDAIICSKNRNIKPSVVGIRGEVSLCAMSNTKALVREFLFSDMTLQKPFRNELLQLYDLVSTQSIEFQVLGTWELSRSTVITGPSAFETAYSF</sequence>
<evidence type="ECO:0000256" key="1">
    <source>
        <dbReference type="SAM" id="Phobius"/>
    </source>
</evidence>
<feature type="transmembrane region" description="Helical" evidence="1">
    <location>
        <begin position="65"/>
        <end position="92"/>
    </location>
</feature>
<feature type="transmembrane region" description="Helical" evidence="1">
    <location>
        <begin position="23"/>
        <end position="44"/>
    </location>
</feature>